<comment type="caution">
    <text evidence="1">The sequence shown here is derived from an EMBL/GenBank/DDBJ whole genome shotgun (WGS) entry which is preliminary data.</text>
</comment>
<keyword evidence="2" id="KW-1185">Reference proteome</keyword>
<dbReference type="EMBL" id="AZBU02000010">
    <property type="protein sequence ID" value="TKR63556.1"/>
    <property type="molecule type" value="Genomic_DNA"/>
</dbReference>
<gene>
    <name evidence="1" type="ORF">L596_027370</name>
</gene>
<sequence length="86" mass="9112">MLLLKCLHCVQQRAAAAYAAGRTIKNVSAIPPGAAAGPVMTRRRVLVTLGLFSSSLGSVSSSFLVQEPMLTCKCKYNIWVTGPGFV</sequence>
<evidence type="ECO:0000313" key="1">
    <source>
        <dbReference type="EMBL" id="TKR63556.1"/>
    </source>
</evidence>
<proteinExistence type="predicted"/>
<name>A0A4U5M447_STECR</name>
<dbReference type="AlphaFoldDB" id="A0A4U5M447"/>
<protein>
    <submittedName>
        <fullName evidence="1">Uncharacterized protein</fullName>
    </submittedName>
</protein>
<organism evidence="1 2">
    <name type="scientific">Steinernema carpocapsae</name>
    <name type="common">Entomopathogenic nematode</name>
    <dbReference type="NCBI Taxonomy" id="34508"/>
    <lineage>
        <taxon>Eukaryota</taxon>
        <taxon>Metazoa</taxon>
        <taxon>Ecdysozoa</taxon>
        <taxon>Nematoda</taxon>
        <taxon>Chromadorea</taxon>
        <taxon>Rhabditida</taxon>
        <taxon>Tylenchina</taxon>
        <taxon>Panagrolaimomorpha</taxon>
        <taxon>Strongyloidoidea</taxon>
        <taxon>Steinernematidae</taxon>
        <taxon>Steinernema</taxon>
    </lineage>
</organism>
<reference evidence="1 2" key="2">
    <citation type="journal article" date="2019" name="G3 (Bethesda)">
        <title>Hybrid Assembly of the Genome of the Entomopathogenic Nematode Steinernema carpocapsae Identifies the X-Chromosome.</title>
        <authorList>
            <person name="Serra L."/>
            <person name="Macchietto M."/>
            <person name="Macias-Munoz A."/>
            <person name="McGill C.J."/>
            <person name="Rodriguez I.M."/>
            <person name="Rodriguez B."/>
            <person name="Murad R."/>
            <person name="Mortazavi A."/>
        </authorList>
    </citation>
    <scope>NUCLEOTIDE SEQUENCE [LARGE SCALE GENOMIC DNA]</scope>
    <source>
        <strain evidence="1 2">ALL</strain>
    </source>
</reference>
<accession>A0A4U5M447</accession>
<reference evidence="1 2" key="1">
    <citation type="journal article" date="2015" name="Genome Biol.">
        <title>Comparative genomics of Steinernema reveals deeply conserved gene regulatory networks.</title>
        <authorList>
            <person name="Dillman A.R."/>
            <person name="Macchietto M."/>
            <person name="Porter C.F."/>
            <person name="Rogers A."/>
            <person name="Williams B."/>
            <person name="Antoshechkin I."/>
            <person name="Lee M.M."/>
            <person name="Goodwin Z."/>
            <person name="Lu X."/>
            <person name="Lewis E.E."/>
            <person name="Goodrich-Blair H."/>
            <person name="Stock S.P."/>
            <person name="Adams B.J."/>
            <person name="Sternberg P.W."/>
            <person name="Mortazavi A."/>
        </authorList>
    </citation>
    <scope>NUCLEOTIDE SEQUENCE [LARGE SCALE GENOMIC DNA]</scope>
    <source>
        <strain evidence="1 2">ALL</strain>
    </source>
</reference>
<evidence type="ECO:0000313" key="2">
    <source>
        <dbReference type="Proteomes" id="UP000298663"/>
    </source>
</evidence>
<dbReference type="Proteomes" id="UP000298663">
    <property type="component" value="Unassembled WGS sequence"/>
</dbReference>